<feature type="compositionally biased region" description="Basic and acidic residues" evidence="1">
    <location>
        <begin position="288"/>
        <end position="302"/>
    </location>
</feature>
<feature type="compositionally biased region" description="Acidic residues" evidence="1">
    <location>
        <begin position="198"/>
        <end position="208"/>
    </location>
</feature>
<reference evidence="2" key="1">
    <citation type="journal article" date="2003" name="Science">
        <title>In-depth view of structure, activity, and evolution of rice chromosome 10.</title>
        <authorList>
            <consortium name="Rice Chromosome 10 Sequencing Consortium"/>
        </authorList>
    </citation>
    <scope>NUCLEOTIDE SEQUENCE [LARGE SCALE GENOMIC DNA]</scope>
</reference>
<dbReference type="PANTHER" id="PTHR33623">
    <property type="entry name" value="OS04G0572500 PROTEIN"/>
    <property type="match status" value="1"/>
</dbReference>
<evidence type="ECO:0000313" key="2">
    <source>
        <dbReference type="EMBL" id="AAP54700.2"/>
    </source>
</evidence>
<feature type="compositionally biased region" description="Basic and acidic residues" evidence="1">
    <location>
        <begin position="165"/>
        <end position="175"/>
    </location>
</feature>
<evidence type="ECO:0000256" key="1">
    <source>
        <dbReference type="SAM" id="MobiDB-lite"/>
    </source>
</evidence>
<gene>
    <name evidence="2" type="ordered locus">LOC_Os10g38020</name>
</gene>
<protein>
    <submittedName>
        <fullName evidence="2">Expressed protein</fullName>
    </submittedName>
</protein>
<proteinExistence type="predicted"/>
<reference evidence="2" key="3">
    <citation type="submission" date="2006-07" db="EMBL/GenBank/DDBJ databases">
        <authorList>
            <person name="Buell R."/>
        </authorList>
    </citation>
    <scope>NUCLEOTIDE SEQUENCE</scope>
</reference>
<accession>Q7G241</accession>
<reference evidence="2" key="2">
    <citation type="submission" date="2003-05" db="EMBL/GenBank/DDBJ databases">
        <authorList>
            <person name="Buell C.R."/>
            <person name="Wing R.A."/>
            <person name="McCombie W.R."/>
            <person name="Messing J."/>
            <person name="Yuan Q."/>
            <person name="Ouyang S."/>
        </authorList>
    </citation>
    <scope>NUCLEOTIDE SEQUENCE</scope>
</reference>
<sequence length="437" mass="47467">MAAMAGGSKPLRLKDLLELDCESCSAAGFRCYPRRLCVAGGAAEAAAPPMRHRLVADRSSSAMRRPKLSSLSKSLSRRLRGGFWRRREEEDEEAAAAAAAPPATASSTAPAVASCCSSSSDSETSESSNSTGGRKSRSHSDYSEISSASSDDSLHAAGEPSTTGADHEVMKRGSKEEDEEEEADDKEQLSPVGVMDFPFDEDDDDAAAVDEDERVAAGACSFSFSDSLAQLQRRKMQLQPKIRRLGSMAELSGVDLEARFAASESDRLAGIVPVQHQCITDDVAAAPPRHDDHRNDGVSQKDPDDDEDSLLDLLADTVSVGVVDDVTERLLLDFFVEAKCSSRNIELHAPTSLLRERRRRENGETMRLAKAWLEGTGTPWTLNDVLYHGEDVMAEMERSRRWMHAGEEEREAGVVVAAMAMDELLHELVSDLIALPK</sequence>
<feature type="region of interest" description="Disordered" evidence="1">
    <location>
        <begin position="55"/>
        <end position="208"/>
    </location>
</feature>
<name>Q7G241_ORYSJ</name>
<feature type="region of interest" description="Disordered" evidence="1">
    <location>
        <begin position="284"/>
        <end position="308"/>
    </location>
</feature>
<dbReference type="PANTHER" id="PTHR33623:SF14">
    <property type="entry name" value="OS10G0524000 PROTEIN"/>
    <property type="match status" value="1"/>
</dbReference>
<dbReference type="EMBL" id="DP000086">
    <property type="protein sequence ID" value="AAP54700.2"/>
    <property type="molecule type" value="Genomic_DNA"/>
</dbReference>
<feature type="compositionally biased region" description="Basic residues" evidence="1">
    <location>
        <begin position="75"/>
        <end position="84"/>
    </location>
</feature>
<feature type="compositionally biased region" description="Low complexity" evidence="1">
    <location>
        <begin position="95"/>
        <end position="128"/>
    </location>
</feature>
<dbReference type="AlphaFoldDB" id="Q7G241"/>
<dbReference type="OrthoDB" id="668456at2759"/>
<feature type="compositionally biased region" description="Acidic residues" evidence="1">
    <location>
        <begin position="176"/>
        <end position="185"/>
    </location>
</feature>
<organism evidence="2">
    <name type="scientific">Oryza sativa subsp. japonica</name>
    <name type="common">Rice</name>
    <dbReference type="NCBI Taxonomy" id="39947"/>
    <lineage>
        <taxon>Eukaryota</taxon>
        <taxon>Viridiplantae</taxon>
        <taxon>Streptophyta</taxon>
        <taxon>Embryophyta</taxon>
        <taxon>Tracheophyta</taxon>
        <taxon>Spermatophyta</taxon>
        <taxon>Magnoliopsida</taxon>
        <taxon>Liliopsida</taxon>
        <taxon>Poales</taxon>
        <taxon>Poaceae</taxon>
        <taxon>BOP clade</taxon>
        <taxon>Oryzoideae</taxon>
        <taxon>Oryzeae</taxon>
        <taxon>Oryzinae</taxon>
        <taxon>Oryza</taxon>
        <taxon>Oryza sativa</taxon>
    </lineage>
</organism>